<reference evidence="2" key="1">
    <citation type="journal article" date="2019" name="Int. J. Syst. Evol. Microbiol.">
        <title>The Global Catalogue of Microorganisms (GCM) 10K type strain sequencing project: providing services to taxonomists for standard genome sequencing and annotation.</title>
        <authorList>
            <consortium name="The Broad Institute Genomics Platform"/>
            <consortium name="The Broad Institute Genome Sequencing Center for Infectious Disease"/>
            <person name="Wu L."/>
            <person name="Ma J."/>
        </authorList>
    </citation>
    <scope>NUCLEOTIDE SEQUENCE [LARGE SCALE GENOMIC DNA]</scope>
    <source>
        <strain evidence="2">JCM 16021</strain>
    </source>
</reference>
<gene>
    <name evidence="1" type="ORF">GCM10009843_19150</name>
</gene>
<evidence type="ECO:0008006" key="3">
    <source>
        <dbReference type="Google" id="ProtNLM"/>
    </source>
</evidence>
<protein>
    <recommendedName>
        <fullName evidence="3">Glycosyl transferase family 2</fullName>
    </recommendedName>
</protein>
<organism evidence="1 2">
    <name type="scientific">Nocardioides bigeumensis</name>
    <dbReference type="NCBI Taxonomy" id="433657"/>
    <lineage>
        <taxon>Bacteria</taxon>
        <taxon>Bacillati</taxon>
        <taxon>Actinomycetota</taxon>
        <taxon>Actinomycetes</taxon>
        <taxon>Propionibacteriales</taxon>
        <taxon>Nocardioidaceae</taxon>
        <taxon>Nocardioides</taxon>
    </lineage>
</organism>
<dbReference type="EMBL" id="BAAAQQ010000011">
    <property type="protein sequence ID" value="GAA2123425.1"/>
    <property type="molecule type" value="Genomic_DNA"/>
</dbReference>
<proteinExistence type="predicted"/>
<keyword evidence="2" id="KW-1185">Reference proteome</keyword>
<evidence type="ECO:0000313" key="2">
    <source>
        <dbReference type="Proteomes" id="UP001500575"/>
    </source>
</evidence>
<name>A0ABP5JZM8_9ACTN</name>
<dbReference type="RefSeq" id="WP_344303479.1">
    <property type="nucleotide sequence ID" value="NZ_BAAAQQ010000011.1"/>
</dbReference>
<accession>A0ABP5JZM8</accession>
<comment type="caution">
    <text evidence="1">The sequence shown here is derived from an EMBL/GenBank/DDBJ whole genome shotgun (WGS) entry which is preliminary data.</text>
</comment>
<evidence type="ECO:0000313" key="1">
    <source>
        <dbReference type="EMBL" id="GAA2123425.1"/>
    </source>
</evidence>
<dbReference type="Proteomes" id="UP001500575">
    <property type="component" value="Unassembled WGS sequence"/>
</dbReference>
<sequence>MVLRIKLCAIAKDEGAYLLEWVGHHLYFGFDGIEVFINGTTDRSVPLMRRIRRAYPSVNFKVVDDLLADSLAQRRNFQYRAYWRMARRANAQGYTHVAFMDLDEYWVPRDFTSSIAAFVPSAEDVNVVSFPWFVDLPQAGRSPWQPPVRESTPLQADPHVKSIIRMDDRIRQIRSHTARTKAGRRLLVDETFPLEDDVSQQWGSIIAAEYFQSHRDRLPEAFILHAMHRSEAEYLASLAQGLRQNGHETVFKVNRRGYTPSAGPVVTFDVPPDALARYGTHQLQFNEAVNPGKLIAESQQSALQRRELLIERALNEPMIMETLAGPLQGISEPRLDKAYPGWNTRLEWHIDDVRNVGDLWRARGWAFVGRSEARQLEFSVIDSAGDEQPFTCLREDRPDVRAVHSQAPLGCGFRVSVPGGGLKPSRPLRLRARVQGSAHWHFLYGSI</sequence>
<dbReference type="Pfam" id="PF13704">
    <property type="entry name" value="Glyco_tranf_2_4"/>
    <property type="match status" value="1"/>
</dbReference>